<dbReference type="KEGG" id="marz:MARA_46470"/>
<keyword evidence="3" id="KW-1185">Reference proteome</keyword>
<evidence type="ECO:0000313" key="3">
    <source>
        <dbReference type="Proteomes" id="UP000467428"/>
    </source>
</evidence>
<name>A0A7I7S4H2_9MYCO</name>
<sequence>MVAAAMVAVLVAVALGGVAVGSAVSARHRAQSAADLAALAAAGRLGLGRDAACAWAESIAAPMRARVTECLVDGLDVVVRVDVTAQLGRWGVGTARAAARAGPEERGAWATRPG</sequence>
<gene>
    <name evidence="2" type="ORF">MARA_46470</name>
</gene>
<protein>
    <recommendedName>
        <fullName evidence="1">Putative Flp pilus-assembly TadG-like N-terminal domain-containing protein</fullName>
    </recommendedName>
</protein>
<dbReference type="Pfam" id="PF13400">
    <property type="entry name" value="Tad"/>
    <property type="match status" value="1"/>
</dbReference>
<evidence type="ECO:0000259" key="1">
    <source>
        <dbReference type="Pfam" id="PF13400"/>
    </source>
</evidence>
<geneLocation type="plasmid" evidence="3">
    <name>pjcm18538 dna</name>
</geneLocation>
<dbReference type="Proteomes" id="UP000467428">
    <property type="component" value="Chromosome"/>
</dbReference>
<feature type="domain" description="Putative Flp pilus-assembly TadG-like N-terminal" evidence="1">
    <location>
        <begin position="1"/>
        <end position="43"/>
    </location>
</feature>
<accession>A0A7I7S4H2</accession>
<dbReference type="NCBIfam" id="TIGR03816">
    <property type="entry name" value="tadE_like_DECH"/>
    <property type="match status" value="1"/>
</dbReference>
<dbReference type="EMBL" id="AP022593">
    <property type="protein sequence ID" value="BBY51179.1"/>
    <property type="molecule type" value="Genomic_DNA"/>
</dbReference>
<proteinExistence type="predicted"/>
<dbReference type="AlphaFoldDB" id="A0A7I7S4H2"/>
<reference evidence="2 3" key="1">
    <citation type="journal article" date="2019" name="Emerg. Microbes Infect.">
        <title>Comprehensive subspecies identification of 175 nontuberculous mycobacteria species based on 7547 genomic profiles.</title>
        <authorList>
            <person name="Matsumoto Y."/>
            <person name="Kinjo T."/>
            <person name="Motooka D."/>
            <person name="Nabeya D."/>
            <person name="Jung N."/>
            <person name="Uechi K."/>
            <person name="Horii T."/>
            <person name="Iida T."/>
            <person name="Fujita J."/>
            <person name="Nakamura S."/>
        </authorList>
    </citation>
    <scope>NUCLEOTIDE SEQUENCE [LARGE SCALE GENOMIC DNA]</scope>
    <source>
        <strain evidence="2 3">JCM 18538</strain>
    </source>
</reference>
<dbReference type="InterPro" id="IPR021202">
    <property type="entry name" value="Rv3654c-like"/>
</dbReference>
<dbReference type="InterPro" id="IPR028087">
    <property type="entry name" value="Tad_N"/>
</dbReference>
<evidence type="ECO:0000313" key="2">
    <source>
        <dbReference type="EMBL" id="BBY51179.1"/>
    </source>
</evidence>
<organism evidence="2 3">
    <name type="scientific">Mycolicibacterium arabiense</name>
    <dbReference type="NCBI Taxonomy" id="1286181"/>
    <lineage>
        <taxon>Bacteria</taxon>
        <taxon>Bacillati</taxon>
        <taxon>Actinomycetota</taxon>
        <taxon>Actinomycetes</taxon>
        <taxon>Mycobacteriales</taxon>
        <taxon>Mycobacteriaceae</taxon>
        <taxon>Mycolicibacterium</taxon>
    </lineage>
</organism>